<dbReference type="OrthoDB" id="1727555at2759"/>
<proteinExistence type="inferred from homology"/>
<dbReference type="GO" id="GO:0005576">
    <property type="term" value="C:extracellular region"/>
    <property type="evidence" value="ECO:0007669"/>
    <property type="project" value="UniProtKB-SubCell"/>
</dbReference>
<evidence type="ECO:0000256" key="2">
    <source>
        <dbReference type="ARBA" id="ARBA00005581"/>
    </source>
</evidence>
<gene>
    <name evidence="6" type="ORF">FRX31_034171</name>
</gene>
<protein>
    <submittedName>
        <fullName evidence="6">Uncharacterized protein</fullName>
    </submittedName>
</protein>
<keyword evidence="4" id="KW-0964">Secreted</keyword>
<comment type="similarity">
    <text evidence="2">Belongs to the plant self-incompatibility (S1) protein family.</text>
</comment>
<dbReference type="GO" id="GO:0060320">
    <property type="term" value="P:rejection of self pollen"/>
    <property type="evidence" value="ECO:0007669"/>
    <property type="project" value="UniProtKB-KW"/>
</dbReference>
<reference evidence="6 7" key="1">
    <citation type="submission" date="2020-06" db="EMBL/GenBank/DDBJ databases">
        <title>Transcriptomic and genomic resources for Thalictrum thalictroides and T. hernandezii: Facilitating candidate gene discovery in an emerging model plant lineage.</title>
        <authorList>
            <person name="Arias T."/>
            <person name="Riano-Pachon D.M."/>
            <person name="Di Stilio V.S."/>
        </authorList>
    </citation>
    <scope>NUCLEOTIDE SEQUENCE [LARGE SCALE GENOMIC DNA]</scope>
    <source>
        <strain evidence="7">cv. WT478/WT964</strain>
        <tissue evidence="6">Leaves</tissue>
    </source>
</reference>
<accession>A0A7J6UVK3</accession>
<evidence type="ECO:0000313" key="6">
    <source>
        <dbReference type="EMBL" id="KAF5176242.1"/>
    </source>
</evidence>
<comment type="subcellular location">
    <subcellularLocation>
        <location evidence="1">Secreted</location>
    </subcellularLocation>
</comment>
<evidence type="ECO:0000256" key="3">
    <source>
        <dbReference type="ARBA" id="ARBA00022471"/>
    </source>
</evidence>
<dbReference type="Pfam" id="PF05938">
    <property type="entry name" value="Self-incomp_S1"/>
    <property type="match status" value="1"/>
</dbReference>
<evidence type="ECO:0000256" key="5">
    <source>
        <dbReference type="ARBA" id="ARBA00022729"/>
    </source>
</evidence>
<keyword evidence="3" id="KW-0713">Self-incompatibility</keyword>
<dbReference type="AlphaFoldDB" id="A0A7J6UVK3"/>
<name>A0A7J6UVK3_THATH</name>
<sequence>MEWRDPVTESVFHARFDAYNAWKRSEFVNNCNRCAWVARQDGIYHSPLVDQWQDDSKLIYKWGYGT</sequence>
<evidence type="ECO:0000256" key="1">
    <source>
        <dbReference type="ARBA" id="ARBA00004613"/>
    </source>
</evidence>
<dbReference type="EMBL" id="JABWDY010043031">
    <property type="protein sequence ID" value="KAF5176242.1"/>
    <property type="molecule type" value="Genomic_DNA"/>
</dbReference>
<organism evidence="6 7">
    <name type="scientific">Thalictrum thalictroides</name>
    <name type="common">Rue-anemone</name>
    <name type="synonym">Anemone thalictroides</name>
    <dbReference type="NCBI Taxonomy" id="46969"/>
    <lineage>
        <taxon>Eukaryota</taxon>
        <taxon>Viridiplantae</taxon>
        <taxon>Streptophyta</taxon>
        <taxon>Embryophyta</taxon>
        <taxon>Tracheophyta</taxon>
        <taxon>Spermatophyta</taxon>
        <taxon>Magnoliopsida</taxon>
        <taxon>Ranunculales</taxon>
        <taxon>Ranunculaceae</taxon>
        <taxon>Thalictroideae</taxon>
        <taxon>Thalictrum</taxon>
    </lineage>
</organism>
<comment type="caution">
    <text evidence="6">The sequence shown here is derived from an EMBL/GenBank/DDBJ whole genome shotgun (WGS) entry which is preliminary data.</text>
</comment>
<keyword evidence="5" id="KW-0732">Signal</keyword>
<dbReference type="InterPro" id="IPR010264">
    <property type="entry name" value="Self-incomp_S1"/>
</dbReference>
<keyword evidence="7" id="KW-1185">Reference proteome</keyword>
<evidence type="ECO:0000313" key="7">
    <source>
        <dbReference type="Proteomes" id="UP000554482"/>
    </source>
</evidence>
<dbReference type="Proteomes" id="UP000554482">
    <property type="component" value="Unassembled WGS sequence"/>
</dbReference>
<evidence type="ECO:0000256" key="4">
    <source>
        <dbReference type="ARBA" id="ARBA00022525"/>
    </source>
</evidence>